<dbReference type="EMBL" id="CP144100">
    <property type="protein sequence ID" value="WWC87772.1"/>
    <property type="molecule type" value="Genomic_DNA"/>
</dbReference>
<feature type="transmembrane region" description="Helical" evidence="1">
    <location>
        <begin position="82"/>
        <end position="107"/>
    </location>
</feature>
<keyword evidence="1" id="KW-1133">Transmembrane helix</keyword>
<name>A0AAX4JQS6_9TREE</name>
<organism evidence="2 3">
    <name type="scientific">Kwoniella dendrophila CBS 6074</name>
    <dbReference type="NCBI Taxonomy" id="1295534"/>
    <lineage>
        <taxon>Eukaryota</taxon>
        <taxon>Fungi</taxon>
        <taxon>Dikarya</taxon>
        <taxon>Basidiomycota</taxon>
        <taxon>Agaricomycotina</taxon>
        <taxon>Tremellomycetes</taxon>
        <taxon>Tremellales</taxon>
        <taxon>Cryptococcaceae</taxon>
        <taxon>Kwoniella</taxon>
    </lineage>
</organism>
<reference evidence="2 3" key="1">
    <citation type="submission" date="2024-01" db="EMBL/GenBank/DDBJ databases">
        <title>Comparative genomics of Cryptococcus and Kwoniella reveals pathogenesis evolution and contrasting modes of karyotype evolution via chromosome fusion or intercentromeric recombination.</title>
        <authorList>
            <person name="Coelho M.A."/>
            <person name="David-Palma M."/>
            <person name="Shea T."/>
            <person name="Bowers K."/>
            <person name="McGinley-Smith S."/>
            <person name="Mohammad A.W."/>
            <person name="Gnirke A."/>
            <person name="Yurkov A.M."/>
            <person name="Nowrousian M."/>
            <person name="Sun S."/>
            <person name="Cuomo C.A."/>
            <person name="Heitman J."/>
        </authorList>
    </citation>
    <scope>NUCLEOTIDE SEQUENCE [LARGE SCALE GENOMIC DNA]</scope>
    <source>
        <strain evidence="2 3">CBS 6074</strain>
    </source>
</reference>
<protein>
    <submittedName>
        <fullName evidence="2">Uncharacterized protein</fullName>
    </submittedName>
</protein>
<gene>
    <name evidence="2" type="ORF">L201_002664</name>
</gene>
<dbReference type="Proteomes" id="UP001355207">
    <property type="component" value="Chromosome 3"/>
</dbReference>
<accession>A0AAX4JQS6</accession>
<dbReference type="GeneID" id="91093336"/>
<sequence>MSKSVKLDQVNFAGGLPNEKDLIPAIIYLVAYVLSSPILYWRIINPQHRTKLLIYPTIFHTCRIIMLIIRIIMAKIDYGEGLFIAEFVFVSIGVFFLISTVISCWELQLESEIKKEDQPNWIKQLGRLLSLTIWASIATSVAGSSMISSALKHPDKLHVVTGLRRAGNLLSLGE</sequence>
<evidence type="ECO:0000313" key="3">
    <source>
        <dbReference type="Proteomes" id="UP001355207"/>
    </source>
</evidence>
<keyword evidence="1" id="KW-0472">Membrane</keyword>
<dbReference type="AlphaFoldDB" id="A0AAX4JQS6"/>
<dbReference type="RefSeq" id="XP_066074535.1">
    <property type="nucleotide sequence ID" value="XM_066218438.1"/>
</dbReference>
<keyword evidence="1" id="KW-0812">Transmembrane</keyword>
<evidence type="ECO:0000313" key="2">
    <source>
        <dbReference type="EMBL" id="WWC87772.1"/>
    </source>
</evidence>
<evidence type="ECO:0000256" key="1">
    <source>
        <dbReference type="SAM" id="Phobius"/>
    </source>
</evidence>
<feature type="transmembrane region" description="Helical" evidence="1">
    <location>
        <begin position="53"/>
        <end position="76"/>
    </location>
</feature>
<feature type="transmembrane region" description="Helical" evidence="1">
    <location>
        <begin position="128"/>
        <end position="147"/>
    </location>
</feature>
<keyword evidence="3" id="KW-1185">Reference proteome</keyword>
<proteinExistence type="predicted"/>
<feature type="transmembrane region" description="Helical" evidence="1">
    <location>
        <begin position="22"/>
        <end position="41"/>
    </location>
</feature>